<comment type="caution">
    <text evidence="3">The sequence shown here is derived from an EMBL/GenBank/DDBJ whole genome shotgun (WGS) entry which is preliminary data.</text>
</comment>
<evidence type="ECO:0000256" key="1">
    <source>
        <dbReference type="ARBA" id="ARBA00009477"/>
    </source>
</evidence>
<dbReference type="Gene3D" id="2.40.50.100">
    <property type="match status" value="1"/>
</dbReference>
<evidence type="ECO:0000259" key="2">
    <source>
        <dbReference type="Pfam" id="PF25967"/>
    </source>
</evidence>
<proteinExistence type="inferred from homology"/>
<dbReference type="NCBIfam" id="TIGR01730">
    <property type="entry name" value="RND_mfp"/>
    <property type="match status" value="1"/>
</dbReference>
<dbReference type="Gene3D" id="2.40.30.170">
    <property type="match status" value="1"/>
</dbReference>
<dbReference type="Pfam" id="PF25967">
    <property type="entry name" value="RND-MFP_C"/>
    <property type="match status" value="1"/>
</dbReference>
<feature type="domain" description="Multidrug resistance protein MdtA-like C-terminal permuted SH3" evidence="2">
    <location>
        <begin position="415"/>
        <end position="470"/>
    </location>
</feature>
<organism evidence="3 4">
    <name type="scientific">Caulobacter segnis</name>
    <dbReference type="NCBI Taxonomy" id="88688"/>
    <lineage>
        <taxon>Bacteria</taxon>
        <taxon>Pseudomonadati</taxon>
        <taxon>Pseudomonadota</taxon>
        <taxon>Alphaproteobacteria</taxon>
        <taxon>Caulobacterales</taxon>
        <taxon>Caulobacteraceae</taxon>
        <taxon>Caulobacter</taxon>
    </lineage>
</organism>
<dbReference type="AlphaFoldDB" id="A0A2W5VJ63"/>
<dbReference type="PANTHER" id="PTHR30469">
    <property type="entry name" value="MULTIDRUG RESISTANCE PROTEIN MDTA"/>
    <property type="match status" value="1"/>
</dbReference>
<comment type="similarity">
    <text evidence="1">Belongs to the membrane fusion protein (MFP) (TC 8.A.1) family.</text>
</comment>
<name>A0A2W5VJ63_9CAUL</name>
<reference evidence="3 4" key="1">
    <citation type="submission" date="2017-08" db="EMBL/GenBank/DDBJ databases">
        <title>Infants hospitalized years apart are colonized by the same room-sourced microbial strains.</title>
        <authorList>
            <person name="Brooks B."/>
            <person name="Olm M.R."/>
            <person name="Firek B.A."/>
            <person name="Baker R."/>
            <person name="Thomas B.C."/>
            <person name="Morowitz M.J."/>
            <person name="Banfield J.F."/>
        </authorList>
    </citation>
    <scope>NUCLEOTIDE SEQUENCE [LARGE SCALE GENOMIC DNA]</scope>
    <source>
        <strain evidence="3">S2_003_000_R2_4</strain>
    </source>
</reference>
<dbReference type="PANTHER" id="PTHR30469:SF15">
    <property type="entry name" value="HLYD FAMILY OF SECRETION PROTEINS"/>
    <property type="match status" value="1"/>
</dbReference>
<accession>A0A2W5VJ63</accession>
<dbReference type="Gene3D" id="2.40.420.20">
    <property type="match status" value="1"/>
</dbReference>
<dbReference type="GO" id="GO:0015562">
    <property type="term" value="F:efflux transmembrane transporter activity"/>
    <property type="evidence" value="ECO:0007669"/>
    <property type="project" value="TreeGrafter"/>
</dbReference>
<dbReference type="GO" id="GO:1990281">
    <property type="term" value="C:efflux pump complex"/>
    <property type="evidence" value="ECO:0007669"/>
    <property type="project" value="TreeGrafter"/>
</dbReference>
<dbReference type="InterPro" id="IPR058627">
    <property type="entry name" value="MdtA-like_C"/>
</dbReference>
<dbReference type="EMBL" id="QFQZ01000005">
    <property type="protein sequence ID" value="PZR36716.1"/>
    <property type="molecule type" value="Genomic_DNA"/>
</dbReference>
<dbReference type="Gene3D" id="1.10.287.470">
    <property type="entry name" value="Helix hairpin bin"/>
    <property type="match status" value="1"/>
</dbReference>
<dbReference type="SUPFAM" id="SSF111369">
    <property type="entry name" value="HlyD-like secretion proteins"/>
    <property type="match status" value="1"/>
</dbReference>
<dbReference type="InterPro" id="IPR006143">
    <property type="entry name" value="RND_pump_MFP"/>
</dbReference>
<protein>
    <submittedName>
        <fullName evidence="3">Efflux transporter periplasmic adaptor subunit</fullName>
    </submittedName>
</protein>
<dbReference type="Proteomes" id="UP000249393">
    <property type="component" value="Unassembled WGS sequence"/>
</dbReference>
<sequence>MGLAEQTSGCLDQKLARLGPTRRLRLAGGRFGLLRRPGRFLLIHGHLFPLFAFQHHALMKPSARGASRCPPVETLALARLRHTDFIVSLIIADHIAPQHSLLPRLISQTASALKMTSTNSFITPSNPRAETRLAGSVLAVGAVVILTGCGPQKTPAPPYRTVEAIVAAPATGSLRSVYSGQVVARYSIQYGFRVPGQIASRPVEIGQTVAAGQVLASLDPKDLAANARGAAAQTSAADAQANAQSADLQRARSLLAQGFISKAEFDQTQAAAKGAQAQLRAAQAQQTGAGQQLSYSSLRAVRAGVVTAVAGEAGQVVAAGQPVVTVDTPGELEIAVSVPEGEVSAFRGASLGVRLWNSSQVFPGQVRTLSAAANPQTRTFDARVAFKPPPGVAAIGGTAEVIVQQSAADGATLRVPLAAVTERDGHSVVWVISGQPQRVQPRIVTIKAMQDNAVLLAGGLAPGERIVSAGAHLMRPGQAVTAVSSSAERDQ</sequence>
<gene>
    <name evidence="3" type="ORF">DI526_03110</name>
</gene>
<evidence type="ECO:0000313" key="3">
    <source>
        <dbReference type="EMBL" id="PZR36716.1"/>
    </source>
</evidence>
<evidence type="ECO:0000313" key="4">
    <source>
        <dbReference type="Proteomes" id="UP000249393"/>
    </source>
</evidence>